<dbReference type="VEuPathDB" id="FungiDB:CC77DRAFT_675898"/>
<evidence type="ECO:0000313" key="2">
    <source>
        <dbReference type="Proteomes" id="UP000077248"/>
    </source>
</evidence>
<name>A0A177DVT8_ALTAL</name>
<dbReference type="Proteomes" id="UP000077248">
    <property type="component" value="Unassembled WGS sequence"/>
</dbReference>
<gene>
    <name evidence="1" type="ORF">CC77DRAFT_675898</name>
</gene>
<accession>A0A177DVT8</accession>
<dbReference type="RefSeq" id="XP_018388340.1">
    <property type="nucleotide sequence ID" value="XM_018532722.1"/>
</dbReference>
<reference evidence="1 2" key="1">
    <citation type="submission" date="2016-05" db="EMBL/GenBank/DDBJ databases">
        <title>Comparative analysis of secretome profiles of manganese(II)-oxidizing ascomycete fungi.</title>
        <authorList>
            <consortium name="DOE Joint Genome Institute"/>
            <person name="Zeiner C.A."/>
            <person name="Purvine S.O."/>
            <person name="Zink E.M."/>
            <person name="Wu S."/>
            <person name="Pasa-Tolic L."/>
            <person name="Chaput D.L."/>
            <person name="Haridas S."/>
            <person name="Grigoriev I.V."/>
            <person name="Santelli C.M."/>
            <person name="Hansel C.M."/>
        </authorList>
    </citation>
    <scope>NUCLEOTIDE SEQUENCE [LARGE SCALE GENOMIC DNA]</scope>
    <source>
        <strain evidence="1 2">SRC1lrK2f</strain>
    </source>
</reference>
<dbReference type="EMBL" id="KV441473">
    <property type="protein sequence ID" value="OAG22919.1"/>
    <property type="molecule type" value="Genomic_DNA"/>
</dbReference>
<dbReference type="KEGG" id="aalt:CC77DRAFT_675898"/>
<protein>
    <submittedName>
        <fullName evidence="1">Uncharacterized protein</fullName>
    </submittedName>
</protein>
<dbReference type="GeneID" id="29118316"/>
<evidence type="ECO:0000313" key="1">
    <source>
        <dbReference type="EMBL" id="OAG22919.1"/>
    </source>
</evidence>
<organism evidence="1 2">
    <name type="scientific">Alternaria alternata</name>
    <name type="common">Alternaria rot fungus</name>
    <name type="synonym">Torula alternata</name>
    <dbReference type="NCBI Taxonomy" id="5599"/>
    <lineage>
        <taxon>Eukaryota</taxon>
        <taxon>Fungi</taxon>
        <taxon>Dikarya</taxon>
        <taxon>Ascomycota</taxon>
        <taxon>Pezizomycotina</taxon>
        <taxon>Dothideomycetes</taxon>
        <taxon>Pleosporomycetidae</taxon>
        <taxon>Pleosporales</taxon>
        <taxon>Pleosporineae</taxon>
        <taxon>Pleosporaceae</taxon>
        <taxon>Alternaria</taxon>
        <taxon>Alternaria sect. Alternaria</taxon>
        <taxon>Alternaria alternata complex</taxon>
    </lineage>
</organism>
<keyword evidence="2" id="KW-1185">Reference proteome</keyword>
<sequence>MRHAQAQCAVSLYSRGALEFACCAVRGQSGKTRHSWSLHRYSFCLCYIRQEEFFAQSGMIQKPATPNSVRSKSCSGGDKQTHLDVVEGFQRAGRTHLVAASPCLGNRQCALENTNLGPAPACPPHIGPPSPHALVRRLRLAMSAAGGPLLLGFSALLYERPVLCLGCRRQGSSRQSLCELRARKKQLDPTLRHAAFARIHEGEVAMAQRCQPSSSCPFCHARKTARFRHCHGPAAASTHKFSLLLLTRALTLSRSSSAMPAHPAPLRKRAPGLAGNVLRSFAFQQASQPWRDGGFLLLPIIRSSLHVRRLPVLV</sequence>
<dbReference type="AlphaFoldDB" id="A0A177DVT8"/>
<proteinExistence type="predicted"/>